<dbReference type="InterPro" id="IPR010930">
    <property type="entry name" value="Flg_bb/hook_C_dom"/>
</dbReference>
<dbReference type="InterPro" id="IPR037925">
    <property type="entry name" value="FlgE/F/G-like"/>
</dbReference>
<dbReference type="Proteomes" id="UP000766336">
    <property type="component" value="Unassembled WGS sequence"/>
</dbReference>
<comment type="similarity">
    <text evidence="2 4">Belongs to the flagella basal body rod proteins family.</text>
</comment>
<dbReference type="RefSeq" id="WP_213671310.1">
    <property type="nucleotide sequence ID" value="NZ_JAHCDA010000003.1"/>
</dbReference>
<evidence type="ECO:0000256" key="5">
    <source>
        <dbReference type="SAM" id="Coils"/>
    </source>
</evidence>
<feature type="domain" description="Flagellar hook protein FlgE/F/G-like D1" evidence="8">
    <location>
        <begin position="87"/>
        <end position="151"/>
    </location>
</feature>
<dbReference type="InterPro" id="IPR020013">
    <property type="entry name" value="Flagellar_FlgE/F/G"/>
</dbReference>
<keyword evidence="10" id="KW-1185">Reference proteome</keyword>
<dbReference type="InterPro" id="IPR053967">
    <property type="entry name" value="LlgE_F_G-like_D1"/>
</dbReference>
<accession>A0ABS5QGV8</accession>
<feature type="domain" description="Flagellar basal body rod protein N-terminal" evidence="6">
    <location>
        <begin position="9"/>
        <end position="35"/>
    </location>
</feature>
<feature type="coiled-coil region" evidence="5">
    <location>
        <begin position="211"/>
        <end position="245"/>
    </location>
</feature>
<comment type="caution">
    <text evidence="9">The sequence shown here is derived from an EMBL/GenBank/DDBJ whole genome shotgun (WGS) entry which is preliminary data.</text>
</comment>
<dbReference type="PANTHER" id="PTHR30435">
    <property type="entry name" value="FLAGELLAR PROTEIN"/>
    <property type="match status" value="1"/>
</dbReference>
<dbReference type="NCBIfam" id="TIGR03506">
    <property type="entry name" value="FlgEFG_subfam"/>
    <property type="match status" value="1"/>
</dbReference>
<keyword evidence="9" id="KW-0282">Flagellum</keyword>
<dbReference type="Pfam" id="PF00460">
    <property type="entry name" value="Flg_bb_rod"/>
    <property type="match status" value="1"/>
</dbReference>
<evidence type="ECO:0000259" key="6">
    <source>
        <dbReference type="Pfam" id="PF00460"/>
    </source>
</evidence>
<evidence type="ECO:0000259" key="8">
    <source>
        <dbReference type="Pfam" id="PF22692"/>
    </source>
</evidence>
<keyword evidence="3 4" id="KW-0975">Bacterial flagellum</keyword>
<reference evidence="9 10" key="1">
    <citation type="submission" date="2021-05" db="EMBL/GenBank/DDBJ databases">
        <title>Roseococcus sp. XZZS9, whole genome shotgun sequencing project.</title>
        <authorList>
            <person name="Zhao G."/>
            <person name="Shen L."/>
        </authorList>
    </citation>
    <scope>NUCLEOTIDE SEQUENCE [LARGE SCALE GENOMIC DNA]</scope>
    <source>
        <strain evidence="9 10">XZZS9</strain>
    </source>
</reference>
<evidence type="ECO:0000256" key="2">
    <source>
        <dbReference type="ARBA" id="ARBA00009677"/>
    </source>
</evidence>
<feature type="domain" description="Flagellar basal-body/hook protein C-terminal" evidence="7">
    <location>
        <begin position="196"/>
        <end position="240"/>
    </location>
</feature>
<evidence type="ECO:0000313" key="9">
    <source>
        <dbReference type="EMBL" id="MBS7812618.1"/>
    </source>
</evidence>
<evidence type="ECO:0000256" key="3">
    <source>
        <dbReference type="ARBA" id="ARBA00023143"/>
    </source>
</evidence>
<evidence type="ECO:0000259" key="7">
    <source>
        <dbReference type="Pfam" id="PF06429"/>
    </source>
</evidence>
<keyword evidence="9" id="KW-0966">Cell projection</keyword>
<dbReference type="InterPro" id="IPR001444">
    <property type="entry name" value="Flag_bb_rod_N"/>
</dbReference>
<dbReference type="SUPFAM" id="SSF117143">
    <property type="entry name" value="Flagellar hook protein flgE"/>
    <property type="match status" value="1"/>
</dbReference>
<dbReference type="NCBIfam" id="TIGR02490">
    <property type="entry name" value="flgF"/>
    <property type="match status" value="1"/>
</dbReference>
<evidence type="ECO:0000313" key="10">
    <source>
        <dbReference type="Proteomes" id="UP000766336"/>
    </source>
</evidence>
<comment type="subunit">
    <text evidence="4">The basal body constitutes a major portion of the flagellar organelle and consists of five rings (E,L,P,S, and M) mounted on a central rod. The rod consists of about 26 subunits of FlgG in the distal portion, and FlgB, FlgC and FlgF are thought to build up the proximal portion of the rod with about 6 subunits each.</text>
</comment>
<gene>
    <name evidence="9" type="primary">flgF</name>
    <name evidence="9" type="ORF">KHU32_16830</name>
</gene>
<dbReference type="InterPro" id="IPR012836">
    <property type="entry name" value="FlgF"/>
</dbReference>
<name>A0ABS5QGV8_9PROT</name>
<sequence length="247" mass="27183">MDSPSYIILSRLTAQMRAGELTAHNLANADTPGFRASRPVFAEVVTRQGRVAGPRSASEVGYAWDRASWRDIATGPITTTGNPFDLALSGEGYFVIDTPRGERYTRAGRFALGQDGRLVDQAGHAVLNTNSQPVALAPNDTRVEIQGDGTIRSENGILGRLRVVRFGNEQALRAEGDRNFDAAGEPPQDMPRPSIVQGAMEGSNVRSVLEMTRMMAELREFQLANQFLEREGDRQQSAIDRLLRRRN</sequence>
<keyword evidence="9" id="KW-0969">Cilium</keyword>
<evidence type="ECO:0000256" key="1">
    <source>
        <dbReference type="ARBA" id="ARBA00004117"/>
    </source>
</evidence>
<protein>
    <recommendedName>
        <fullName evidence="4">Flagellar basal-body rod protein FlgF</fullName>
    </recommendedName>
</protein>
<dbReference type="Pfam" id="PF06429">
    <property type="entry name" value="Flg_bbr_C"/>
    <property type="match status" value="1"/>
</dbReference>
<comment type="subcellular location">
    <subcellularLocation>
        <location evidence="1 4">Bacterial flagellum basal body</location>
    </subcellularLocation>
</comment>
<organism evidence="9 10">
    <name type="scientific">Roseococcus pinisoli</name>
    <dbReference type="NCBI Taxonomy" id="2835040"/>
    <lineage>
        <taxon>Bacteria</taxon>
        <taxon>Pseudomonadati</taxon>
        <taxon>Pseudomonadota</taxon>
        <taxon>Alphaproteobacteria</taxon>
        <taxon>Acetobacterales</taxon>
        <taxon>Roseomonadaceae</taxon>
        <taxon>Roseococcus</taxon>
    </lineage>
</organism>
<proteinExistence type="inferred from homology"/>
<dbReference type="PANTHER" id="PTHR30435:SF19">
    <property type="entry name" value="FLAGELLAR BASAL-BODY ROD PROTEIN FLGG"/>
    <property type="match status" value="1"/>
</dbReference>
<evidence type="ECO:0000256" key="4">
    <source>
        <dbReference type="RuleBase" id="RU362116"/>
    </source>
</evidence>
<keyword evidence="5" id="KW-0175">Coiled coil</keyword>
<dbReference type="Pfam" id="PF22692">
    <property type="entry name" value="LlgE_F_G_D1"/>
    <property type="match status" value="1"/>
</dbReference>
<dbReference type="EMBL" id="JAHCDA010000003">
    <property type="protein sequence ID" value="MBS7812618.1"/>
    <property type="molecule type" value="Genomic_DNA"/>
</dbReference>